<protein>
    <recommendedName>
        <fullName evidence="3">DUF2442 domain-containing protein</fullName>
    </recommendedName>
</protein>
<sequence length="103" mass="12025">MREILKARPLPILDGWLICEFDNGEKRLVDIKPSMEGVLEKLHNPEEFKKVYIDKDAGTVAWPEDLHIDPDTLYSRGIEIKEVEILSKSYNELKQSDEWKDIV</sequence>
<dbReference type="InterPro" id="IPR036782">
    <property type="entry name" value="NE0471-like_N"/>
</dbReference>
<organism evidence="1 2">
    <name type="scientific">Mesobacillus persicus</name>
    <dbReference type="NCBI Taxonomy" id="930146"/>
    <lineage>
        <taxon>Bacteria</taxon>
        <taxon>Bacillati</taxon>
        <taxon>Bacillota</taxon>
        <taxon>Bacilli</taxon>
        <taxon>Bacillales</taxon>
        <taxon>Bacillaceae</taxon>
        <taxon>Mesobacillus</taxon>
    </lineage>
</organism>
<dbReference type="Proteomes" id="UP000198553">
    <property type="component" value="Unassembled WGS sequence"/>
</dbReference>
<proteinExistence type="predicted"/>
<evidence type="ECO:0008006" key="3">
    <source>
        <dbReference type="Google" id="ProtNLM"/>
    </source>
</evidence>
<dbReference type="Pfam" id="PF10387">
    <property type="entry name" value="DUF2442"/>
    <property type="match status" value="1"/>
</dbReference>
<evidence type="ECO:0000313" key="2">
    <source>
        <dbReference type="Proteomes" id="UP000198553"/>
    </source>
</evidence>
<dbReference type="OrthoDB" id="162796at2"/>
<gene>
    <name evidence="1" type="ORF">SAMN05192533_105236</name>
</gene>
<accession>A0A1H8B1I9</accession>
<dbReference type="SUPFAM" id="SSF143880">
    <property type="entry name" value="NE0471 N-terminal domain-like"/>
    <property type="match status" value="1"/>
</dbReference>
<dbReference type="EMBL" id="FOBW01000005">
    <property type="protein sequence ID" value="SEM76626.1"/>
    <property type="molecule type" value="Genomic_DNA"/>
</dbReference>
<keyword evidence="2" id="KW-1185">Reference proteome</keyword>
<name>A0A1H8B1I9_9BACI</name>
<reference evidence="2" key="1">
    <citation type="submission" date="2016-10" db="EMBL/GenBank/DDBJ databases">
        <authorList>
            <person name="Varghese N."/>
            <person name="Submissions S."/>
        </authorList>
    </citation>
    <scope>NUCLEOTIDE SEQUENCE [LARGE SCALE GENOMIC DNA]</scope>
    <source>
        <strain evidence="2">B48,IBRC-M 10115,DSM 25386,CECT 8001</strain>
    </source>
</reference>
<dbReference type="Gene3D" id="3.30.2020.10">
    <property type="entry name" value="NE0471-like N-terminal domain"/>
    <property type="match status" value="1"/>
</dbReference>
<dbReference type="InterPro" id="IPR018841">
    <property type="entry name" value="DUF2442"/>
</dbReference>
<dbReference type="AlphaFoldDB" id="A0A1H8B1I9"/>
<dbReference type="RefSeq" id="WP_090744161.1">
    <property type="nucleotide sequence ID" value="NZ_FOBW01000005.1"/>
</dbReference>
<evidence type="ECO:0000313" key="1">
    <source>
        <dbReference type="EMBL" id="SEM76626.1"/>
    </source>
</evidence>